<dbReference type="SUPFAM" id="SSF57667">
    <property type="entry name" value="beta-beta-alpha zinc fingers"/>
    <property type="match status" value="1"/>
</dbReference>
<comment type="caution">
    <text evidence="11">The sequence shown here is derived from an EMBL/GenBank/DDBJ whole genome shotgun (WGS) entry which is preliminary data.</text>
</comment>
<dbReference type="Pfam" id="PF13894">
    <property type="entry name" value="zf-C2H2_4"/>
    <property type="match status" value="1"/>
</dbReference>
<dbReference type="Gene3D" id="3.30.160.60">
    <property type="entry name" value="Classic Zinc Finger"/>
    <property type="match status" value="2"/>
</dbReference>
<proteinExistence type="inferred from homology"/>
<dbReference type="Proteomes" id="UP001153709">
    <property type="component" value="Unassembled WGS sequence"/>
</dbReference>
<gene>
    <name evidence="11" type="ORF">DIABBA_LOCUS140</name>
</gene>
<evidence type="ECO:0000256" key="2">
    <source>
        <dbReference type="ARBA" id="ARBA00022723"/>
    </source>
</evidence>
<protein>
    <recommendedName>
        <fullName evidence="10">C2H2-type domain-containing protein</fullName>
    </recommendedName>
</protein>
<keyword evidence="7" id="KW-0539">Nucleus</keyword>
<evidence type="ECO:0000259" key="10">
    <source>
        <dbReference type="PROSITE" id="PS50157"/>
    </source>
</evidence>
<evidence type="ECO:0000313" key="12">
    <source>
        <dbReference type="Proteomes" id="UP001153709"/>
    </source>
</evidence>
<dbReference type="PANTHER" id="PTHR24388:SF54">
    <property type="entry name" value="PROTEIN ESCARGOT"/>
    <property type="match status" value="1"/>
</dbReference>
<dbReference type="InterPro" id="IPR013087">
    <property type="entry name" value="Znf_C2H2_type"/>
</dbReference>
<dbReference type="InterPro" id="IPR050527">
    <property type="entry name" value="Snail/Krueppel_Znf"/>
</dbReference>
<dbReference type="GO" id="GO:0000981">
    <property type="term" value="F:DNA-binding transcription factor activity, RNA polymerase II-specific"/>
    <property type="evidence" value="ECO:0007669"/>
    <property type="project" value="TreeGrafter"/>
</dbReference>
<dbReference type="GO" id="GO:0008270">
    <property type="term" value="F:zinc ion binding"/>
    <property type="evidence" value="ECO:0007669"/>
    <property type="project" value="UniProtKB-KW"/>
</dbReference>
<reference evidence="11" key="1">
    <citation type="submission" date="2022-01" db="EMBL/GenBank/DDBJ databases">
        <authorList>
            <person name="King R."/>
        </authorList>
    </citation>
    <scope>NUCLEOTIDE SEQUENCE</scope>
</reference>
<keyword evidence="12" id="KW-1185">Reference proteome</keyword>
<evidence type="ECO:0000256" key="5">
    <source>
        <dbReference type="ARBA" id="ARBA00022833"/>
    </source>
</evidence>
<evidence type="ECO:0000256" key="6">
    <source>
        <dbReference type="ARBA" id="ARBA00023125"/>
    </source>
</evidence>
<keyword evidence="4 9" id="KW-0863">Zinc-finger</keyword>
<dbReference type="SMART" id="SM00355">
    <property type="entry name" value="ZnF_C2H2"/>
    <property type="match status" value="2"/>
</dbReference>
<dbReference type="OrthoDB" id="8823111at2759"/>
<dbReference type="GO" id="GO:0005634">
    <property type="term" value="C:nucleus"/>
    <property type="evidence" value="ECO:0007669"/>
    <property type="project" value="UniProtKB-SubCell"/>
</dbReference>
<dbReference type="EMBL" id="CAKJVB030000235">
    <property type="protein sequence ID" value="CAH1232248.1"/>
    <property type="molecule type" value="Genomic_DNA"/>
</dbReference>
<dbReference type="GO" id="GO:0000978">
    <property type="term" value="F:RNA polymerase II cis-regulatory region sequence-specific DNA binding"/>
    <property type="evidence" value="ECO:0007669"/>
    <property type="project" value="TreeGrafter"/>
</dbReference>
<keyword evidence="2" id="KW-0479">Metal-binding</keyword>
<keyword evidence="5" id="KW-0862">Zinc</keyword>
<evidence type="ECO:0000256" key="7">
    <source>
        <dbReference type="ARBA" id="ARBA00023242"/>
    </source>
</evidence>
<evidence type="ECO:0000256" key="9">
    <source>
        <dbReference type="PROSITE-ProRule" id="PRU00042"/>
    </source>
</evidence>
<accession>A0A9P0DTX3</accession>
<sequence length="153" mass="17930">MTHQKLRPFECEQCQRKFSSKFALRTHERQHTQDMPFTCNICGQSFRQKVSLKGHRKTVHNIEEPLTCACEVCGKWFSKGNILNDTASILNRWVEFFDAKFNGHHIEEADNTLANRNDWNPFNPNERPPTIEKVAQAIKKLKIINHQELINLQ</sequence>
<name>A0A9P0DTX3_DIABA</name>
<keyword evidence="6" id="KW-0238">DNA-binding</keyword>
<dbReference type="PANTHER" id="PTHR24388">
    <property type="entry name" value="ZINC FINGER PROTEIN"/>
    <property type="match status" value="1"/>
</dbReference>
<evidence type="ECO:0000256" key="8">
    <source>
        <dbReference type="ARBA" id="ARBA00037948"/>
    </source>
</evidence>
<evidence type="ECO:0000256" key="1">
    <source>
        <dbReference type="ARBA" id="ARBA00004123"/>
    </source>
</evidence>
<dbReference type="PROSITE" id="PS50157">
    <property type="entry name" value="ZINC_FINGER_C2H2_2"/>
    <property type="match status" value="2"/>
</dbReference>
<evidence type="ECO:0000313" key="11">
    <source>
        <dbReference type="EMBL" id="CAH1232248.1"/>
    </source>
</evidence>
<dbReference type="PROSITE" id="PS00028">
    <property type="entry name" value="ZINC_FINGER_C2H2_1"/>
    <property type="match status" value="2"/>
</dbReference>
<evidence type="ECO:0000256" key="4">
    <source>
        <dbReference type="ARBA" id="ARBA00022771"/>
    </source>
</evidence>
<dbReference type="FunFam" id="3.30.160.60:FF:000145">
    <property type="entry name" value="Zinc finger protein 574"/>
    <property type="match status" value="1"/>
</dbReference>
<dbReference type="Pfam" id="PF00096">
    <property type="entry name" value="zf-C2H2"/>
    <property type="match status" value="1"/>
</dbReference>
<comment type="subcellular location">
    <subcellularLocation>
        <location evidence="1">Nucleus</location>
    </subcellularLocation>
</comment>
<evidence type="ECO:0000256" key="3">
    <source>
        <dbReference type="ARBA" id="ARBA00022737"/>
    </source>
</evidence>
<comment type="similarity">
    <text evidence="8">Belongs to the snail C2H2-type zinc-finger protein family.</text>
</comment>
<dbReference type="AlphaFoldDB" id="A0A9P0DTX3"/>
<organism evidence="11 12">
    <name type="scientific">Diabrotica balteata</name>
    <name type="common">Banded cucumber beetle</name>
    <dbReference type="NCBI Taxonomy" id="107213"/>
    <lineage>
        <taxon>Eukaryota</taxon>
        <taxon>Metazoa</taxon>
        <taxon>Ecdysozoa</taxon>
        <taxon>Arthropoda</taxon>
        <taxon>Hexapoda</taxon>
        <taxon>Insecta</taxon>
        <taxon>Pterygota</taxon>
        <taxon>Neoptera</taxon>
        <taxon>Endopterygota</taxon>
        <taxon>Coleoptera</taxon>
        <taxon>Polyphaga</taxon>
        <taxon>Cucujiformia</taxon>
        <taxon>Chrysomeloidea</taxon>
        <taxon>Chrysomelidae</taxon>
        <taxon>Galerucinae</taxon>
        <taxon>Diabroticina</taxon>
        <taxon>Diabroticites</taxon>
        <taxon>Diabrotica</taxon>
    </lineage>
</organism>
<dbReference type="FunFam" id="3.30.160.60:FF:000446">
    <property type="entry name" value="Zinc finger protein"/>
    <property type="match status" value="1"/>
</dbReference>
<keyword evidence="3" id="KW-0677">Repeat</keyword>
<dbReference type="InterPro" id="IPR036236">
    <property type="entry name" value="Znf_C2H2_sf"/>
</dbReference>
<feature type="domain" description="C2H2-type" evidence="10">
    <location>
        <begin position="37"/>
        <end position="65"/>
    </location>
</feature>
<feature type="domain" description="C2H2-type" evidence="10">
    <location>
        <begin position="9"/>
        <end position="36"/>
    </location>
</feature>